<keyword evidence="5 7" id="KW-1133">Transmembrane helix</keyword>
<dbReference type="Proteomes" id="UP001597097">
    <property type="component" value="Unassembled WGS sequence"/>
</dbReference>
<feature type="transmembrane region" description="Helical" evidence="7">
    <location>
        <begin position="113"/>
        <end position="137"/>
    </location>
</feature>
<dbReference type="InterPro" id="IPR000515">
    <property type="entry name" value="MetI-like"/>
</dbReference>
<dbReference type="Pfam" id="PF00528">
    <property type="entry name" value="BPD_transp_1"/>
    <property type="match status" value="1"/>
</dbReference>
<keyword evidence="10" id="KW-1185">Reference proteome</keyword>
<gene>
    <name evidence="9" type="ORF">ACFSJ0_09575</name>
</gene>
<sequence length="299" mass="32998">MTTIKARRALTRTAFYAAGALFSLAFLLPMMFMIVSSFKGKLQIFEDLESVRAFLPVGDVGPDNYEGLFGRVPLARFYANSLLISILVVGLGLVVNSLAAFGIARMRWRGQGIVMGVLIATLIVPFETLALPLLYWVNNLPYLSFATGTPELTTGWINTYAVQIVPFIANAFSIFLFVQFFKSIPRQLDEAAFIDGAGFLTVYRRIVVPLSGPAFATSAILTFLPIWNSYLWPTMVVQEEALRPLPVGLDYFFQTNTAEGVPWGQIMGYTTLVTLPIMVLFVIFQRSFVASVANSGIKG</sequence>
<evidence type="ECO:0000259" key="8">
    <source>
        <dbReference type="PROSITE" id="PS50928"/>
    </source>
</evidence>
<feature type="transmembrane region" description="Helical" evidence="7">
    <location>
        <begin position="206"/>
        <end position="227"/>
    </location>
</feature>
<feature type="domain" description="ABC transmembrane type-1" evidence="8">
    <location>
        <begin position="78"/>
        <end position="284"/>
    </location>
</feature>
<evidence type="ECO:0000256" key="2">
    <source>
        <dbReference type="ARBA" id="ARBA00022448"/>
    </source>
</evidence>
<feature type="transmembrane region" description="Helical" evidence="7">
    <location>
        <begin position="14"/>
        <end position="35"/>
    </location>
</feature>
<evidence type="ECO:0000256" key="1">
    <source>
        <dbReference type="ARBA" id="ARBA00004651"/>
    </source>
</evidence>
<keyword evidence="3" id="KW-1003">Cell membrane</keyword>
<name>A0ABW4G522_9ACTN</name>
<evidence type="ECO:0000256" key="6">
    <source>
        <dbReference type="ARBA" id="ARBA00023136"/>
    </source>
</evidence>
<keyword evidence="4 7" id="KW-0812">Transmembrane</keyword>
<feature type="transmembrane region" description="Helical" evidence="7">
    <location>
        <begin position="266"/>
        <end position="284"/>
    </location>
</feature>
<evidence type="ECO:0000313" key="10">
    <source>
        <dbReference type="Proteomes" id="UP001597097"/>
    </source>
</evidence>
<dbReference type="PANTHER" id="PTHR43744:SF12">
    <property type="entry name" value="ABC TRANSPORTER PERMEASE PROTEIN MG189-RELATED"/>
    <property type="match status" value="1"/>
</dbReference>
<dbReference type="PROSITE" id="PS50928">
    <property type="entry name" value="ABC_TM1"/>
    <property type="match status" value="1"/>
</dbReference>
<proteinExistence type="inferred from homology"/>
<comment type="caution">
    <text evidence="9">The sequence shown here is derived from an EMBL/GenBank/DDBJ whole genome shotgun (WGS) entry which is preliminary data.</text>
</comment>
<evidence type="ECO:0000256" key="5">
    <source>
        <dbReference type="ARBA" id="ARBA00022989"/>
    </source>
</evidence>
<evidence type="ECO:0000313" key="9">
    <source>
        <dbReference type="EMBL" id="MFD1537283.1"/>
    </source>
</evidence>
<evidence type="ECO:0000256" key="4">
    <source>
        <dbReference type="ARBA" id="ARBA00022692"/>
    </source>
</evidence>
<evidence type="ECO:0000256" key="3">
    <source>
        <dbReference type="ARBA" id="ARBA00022475"/>
    </source>
</evidence>
<keyword evidence="6 7" id="KW-0472">Membrane</keyword>
<comment type="similarity">
    <text evidence="7">Belongs to the binding-protein-dependent transport system permease family.</text>
</comment>
<keyword evidence="2 7" id="KW-0813">Transport</keyword>
<feature type="transmembrane region" description="Helical" evidence="7">
    <location>
        <begin position="77"/>
        <end position="101"/>
    </location>
</feature>
<dbReference type="RefSeq" id="WP_219528755.1">
    <property type="nucleotide sequence ID" value="NZ_JAHKRM010000005.1"/>
</dbReference>
<evidence type="ECO:0000256" key="7">
    <source>
        <dbReference type="RuleBase" id="RU363032"/>
    </source>
</evidence>
<protein>
    <submittedName>
        <fullName evidence="9">Carbohydrate ABC transporter permease</fullName>
    </submittedName>
</protein>
<organism evidence="9 10">
    <name type="scientific">Nonomuraea guangzhouensis</name>
    <dbReference type="NCBI Taxonomy" id="1291555"/>
    <lineage>
        <taxon>Bacteria</taxon>
        <taxon>Bacillati</taxon>
        <taxon>Actinomycetota</taxon>
        <taxon>Actinomycetes</taxon>
        <taxon>Streptosporangiales</taxon>
        <taxon>Streptosporangiaceae</taxon>
        <taxon>Nonomuraea</taxon>
    </lineage>
</organism>
<feature type="transmembrane region" description="Helical" evidence="7">
    <location>
        <begin position="157"/>
        <end position="178"/>
    </location>
</feature>
<dbReference type="EMBL" id="JBHUCM010000008">
    <property type="protein sequence ID" value="MFD1537283.1"/>
    <property type="molecule type" value="Genomic_DNA"/>
</dbReference>
<dbReference type="PANTHER" id="PTHR43744">
    <property type="entry name" value="ABC TRANSPORTER PERMEASE PROTEIN MG189-RELATED-RELATED"/>
    <property type="match status" value="1"/>
</dbReference>
<accession>A0ABW4G522</accession>
<comment type="subcellular location">
    <subcellularLocation>
        <location evidence="1 7">Cell membrane</location>
        <topology evidence="1 7">Multi-pass membrane protein</topology>
    </subcellularLocation>
</comment>
<reference evidence="10" key="1">
    <citation type="journal article" date="2019" name="Int. J. Syst. Evol. Microbiol.">
        <title>The Global Catalogue of Microorganisms (GCM) 10K type strain sequencing project: providing services to taxonomists for standard genome sequencing and annotation.</title>
        <authorList>
            <consortium name="The Broad Institute Genomics Platform"/>
            <consortium name="The Broad Institute Genome Sequencing Center for Infectious Disease"/>
            <person name="Wu L."/>
            <person name="Ma J."/>
        </authorList>
    </citation>
    <scope>NUCLEOTIDE SEQUENCE [LARGE SCALE GENOMIC DNA]</scope>
    <source>
        <strain evidence="10">CGMCC 1.15399</strain>
    </source>
</reference>
<dbReference type="CDD" id="cd06261">
    <property type="entry name" value="TM_PBP2"/>
    <property type="match status" value="1"/>
</dbReference>